<feature type="transmembrane region" description="Helical" evidence="8">
    <location>
        <begin position="40"/>
        <end position="60"/>
    </location>
</feature>
<evidence type="ECO:0000256" key="7">
    <source>
        <dbReference type="ARBA" id="ARBA00023136"/>
    </source>
</evidence>
<sequence>MAMRSRSRQLKSVAKIGLLPSLFNINEPILFGFPVIMNRFFYWPFLFVPLINACIAWYLLSWVSSTARWRCCHGRCLPAGGSMVGERQLENLCMSLFAMFYAWMLYRPSSKCTNASSRKPNADPLAVGGLSPGGTCSSPPPSAPLPAPGGILVVLCDQSHEYIRRRANFVNQIGNYGKRFP</sequence>
<proteinExistence type="predicted"/>
<dbReference type="GO" id="GO:0009401">
    <property type="term" value="P:phosphoenolpyruvate-dependent sugar phosphotransferase system"/>
    <property type="evidence" value="ECO:0007669"/>
    <property type="project" value="InterPro"/>
</dbReference>
<comment type="subcellular location">
    <subcellularLocation>
        <location evidence="1">Cell membrane</location>
        <topology evidence="1">Multi-pass membrane protein</topology>
    </subcellularLocation>
</comment>
<gene>
    <name evidence="10" type="primary">gmuC_2</name>
    <name evidence="10" type="ORF">NCTC9183_05639</name>
</gene>
<evidence type="ECO:0000256" key="1">
    <source>
        <dbReference type="ARBA" id="ARBA00004651"/>
    </source>
</evidence>
<reference evidence="10" key="1">
    <citation type="submission" date="2019-04" db="EMBL/GenBank/DDBJ databases">
        <authorList>
            <consortium name="Pathogen Informatics"/>
        </authorList>
    </citation>
    <scope>NUCLEOTIDE SEQUENCE</scope>
    <source>
        <strain evidence="10">NCTC9183</strain>
    </source>
</reference>
<dbReference type="PANTHER" id="PTHR33989:SF4">
    <property type="entry name" value="PTS SYSTEM N,N'-DIACETYLCHITOBIOSE-SPECIFIC EIIC COMPONENT"/>
    <property type="match status" value="1"/>
</dbReference>
<protein>
    <submittedName>
        <fullName evidence="10">PEP-dependent phosphotransferase enzyme II</fullName>
    </submittedName>
</protein>
<keyword evidence="6 8" id="KW-1133">Transmembrane helix</keyword>
<evidence type="ECO:0000256" key="5">
    <source>
        <dbReference type="ARBA" id="ARBA00022692"/>
    </source>
</evidence>
<evidence type="ECO:0000256" key="4">
    <source>
        <dbReference type="ARBA" id="ARBA00022597"/>
    </source>
</evidence>
<dbReference type="InterPro" id="IPR003352">
    <property type="entry name" value="PTS_EIIC"/>
</dbReference>
<accession>A0A4P0YEB0</accession>
<dbReference type="GO" id="GO:0005886">
    <property type="term" value="C:plasma membrane"/>
    <property type="evidence" value="ECO:0007669"/>
    <property type="project" value="UniProtKB-SubCell"/>
</dbReference>
<organism evidence="10">
    <name type="scientific">Klebsiella pneumoniae</name>
    <dbReference type="NCBI Taxonomy" id="573"/>
    <lineage>
        <taxon>Bacteria</taxon>
        <taxon>Pseudomonadati</taxon>
        <taxon>Pseudomonadota</taxon>
        <taxon>Gammaproteobacteria</taxon>
        <taxon>Enterobacterales</taxon>
        <taxon>Enterobacteriaceae</taxon>
        <taxon>Klebsiella/Raoultella group</taxon>
        <taxon>Klebsiella</taxon>
        <taxon>Klebsiella pneumoniae complex</taxon>
    </lineage>
</organism>
<evidence type="ECO:0000313" key="10">
    <source>
        <dbReference type="EMBL" id="VTM58627.1"/>
    </source>
</evidence>
<evidence type="ECO:0000259" key="9">
    <source>
        <dbReference type="Pfam" id="PF02378"/>
    </source>
</evidence>
<evidence type="ECO:0000256" key="8">
    <source>
        <dbReference type="SAM" id="Phobius"/>
    </source>
</evidence>
<keyword evidence="7 8" id="KW-0472">Membrane</keyword>
<dbReference type="AlphaFoldDB" id="A0A4P0YEB0"/>
<dbReference type="InterPro" id="IPR051088">
    <property type="entry name" value="PTS_Sugar-EIIC/EIIB"/>
</dbReference>
<dbReference type="GO" id="GO:1902815">
    <property type="term" value="P:N,N'-diacetylchitobiose import"/>
    <property type="evidence" value="ECO:0007669"/>
    <property type="project" value="TreeGrafter"/>
</dbReference>
<evidence type="ECO:0000256" key="6">
    <source>
        <dbReference type="ARBA" id="ARBA00022989"/>
    </source>
</evidence>
<evidence type="ECO:0000256" key="2">
    <source>
        <dbReference type="ARBA" id="ARBA00022448"/>
    </source>
</evidence>
<dbReference type="PANTHER" id="PTHR33989">
    <property type="match status" value="1"/>
</dbReference>
<dbReference type="Proteomes" id="UP000507695">
    <property type="component" value="Unassembled WGS sequence"/>
</dbReference>
<keyword evidence="3" id="KW-1003">Cell membrane</keyword>
<feature type="transmembrane region" description="Helical" evidence="8">
    <location>
        <begin position="12"/>
        <end position="34"/>
    </location>
</feature>
<keyword evidence="5 8" id="KW-0812">Transmembrane</keyword>
<evidence type="ECO:0000256" key="3">
    <source>
        <dbReference type="ARBA" id="ARBA00022475"/>
    </source>
</evidence>
<keyword evidence="10" id="KW-0808">Transferase</keyword>
<feature type="domain" description="Phosphotransferase system EIIC" evidence="9">
    <location>
        <begin position="3"/>
        <end position="49"/>
    </location>
</feature>
<keyword evidence="4" id="KW-0762">Sugar transport</keyword>
<keyword evidence="2" id="KW-0813">Transport</keyword>
<dbReference type="GO" id="GO:0008982">
    <property type="term" value="F:protein-N(PI)-phosphohistidine-sugar phosphotransferase activity"/>
    <property type="evidence" value="ECO:0007669"/>
    <property type="project" value="InterPro"/>
</dbReference>
<name>A0A4P0YEB0_KLEPN</name>
<dbReference type="Pfam" id="PF02378">
    <property type="entry name" value="PTS_EIIC"/>
    <property type="match status" value="1"/>
</dbReference>
<dbReference type="EMBL" id="CABDVL010000003">
    <property type="protein sequence ID" value="VTM58627.1"/>
    <property type="molecule type" value="Genomic_DNA"/>
</dbReference>